<accession>A0ABP7KRI4</accession>
<comment type="caution">
    <text evidence="1">The sequence shown here is derived from an EMBL/GenBank/DDBJ whole genome shotgun (WGS) entry which is preliminary data.</text>
</comment>
<gene>
    <name evidence="1" type="ORF">GCM10022207_58300</name>
</gene>
<evidence type="ECO:0000313" key="1">
    <source>
        <dbReference type="EMBL" id="GAA3883591.1"/>
    </source>
</evidence>
<evidence type="ECO:0000313" key="2">
    <source>
        <dbReference type="Proteomes" id="UP001501563"/>
    </source>
</evidence>
<proteinExistence type="predicted"/>
<protein>
    <submittedName>
        <fullName evidence="1">Uncharacterized protein</fullName>
    </submittedName>
</protein>
<keyword evidence="2" id="KW-1185">Reference proteome</keyword>
<dbReference type="EMBL" id="BAAAZA010000019">
    <property type="protein sequence ID" value="GAA3883591.1"/>
    <property type="molecule type" value="Genomic_DNA"/>
</dbReference>
<dbReference type="Proteomes" id="UP001501563">
    <property type="component" value="Unassembled WGS sequence"/>
</dbReference>
<reference evidence="2" key="1">
    <citation type="journal article" date="2019" name="Int. J. Syst. Evol. Microbiol.">
        <title>The Global Catalogue of Microorganisms (GCM) 10K type strain sequencing project: providing services to taxonomists for standard genome sequencing and annotation.</title>
        <authorList>
            <consortium name="The Broad Institute Genomics Platform"/>
            <consortium name="The Broad Institute Genome Sequencing Center for Infectious Disease"/>
            <person name="Wu L."/>
            <person name="Ma J."/>
        </authorList>
    </citation>
    <scope>NUCLEOTIDE SEQUENCE [LARGE SCALE GENOMIC DNA]</scope>
    <source>
        <strain evidence="2">JCM 16578</strain>
    </source>
</reference>
<sequence>MYAKEEAIWMGTRDVEPLRLGRLTVDPGRFPGDTTRMHVTYYKVNRPNGELSVFERFTLYRERSDGQRH</sequence>
<organism evidence="1 2">
    <name type="scientific">Streptomyces lannensis</name>
    <dbReference type="NCBI Taxonomy" id="766498"/>
    <lineage>
        <taxon>Bacteria</taxon>
        <taxon>Bacillati</taxon>
        <taxon>Actinomycetota</taxon>
        <taxon>Actinomycetes</taxon>
        <taxon>Kitasatosporales</taxon>
        <taxon>Streptomycetaceae</taxon>
        <taxon>Streptomyces</taxon>
    </lineage>
</organism>
<name>A0ABP7KRI4_9ACTN</name>